<organism evidence="1 2">
    <name type="scientific">Bradyrhizobium sacchari</name>
    <dbReference type="NCBI Taxonomy" id="1399419"/>
    <lineage>
        <taxon>Bacteria</taxon>
        <taxon>Pseudomonadati</taxon>
        <taxon>Pseudomonadota</taxon>
        <taxon>Alphaproteobacteria</taxon>
        <taxon>Hyphomicrobiales</taxon>
        <taxon>Nitrobacteraceae</taxon>
        <taxon>Bradyrhizobium</taxon>
    </lineage>
</organism>
<evidence type="ECO:0000313" key="1">
    <source>
        <dbReference type="EMBL" id="TWB76717.1"/>
    </source>
</evidence>
<gene>
    <name evidence="1" type="ORF">FBZ95_104912</name>
</gene>
<comment type="caution">
    <text evidence="1">The sequence shown here is derived from an EMBL/GenBank/DDBJ whole genome shotgun (WGS) entry which is preliminary data.</text>
</comment>
<accession>A0A560IV85</accession>
<keyword evidence="2" id="KW-1185">Reference proteome</keyword>
<reference evidence="1 2" key="1">
    <citation type="submission" date="2019-06" db="EMBL/GenBank/DDBJ databases">
        <title>Genomic Encyclopedia of Type Strains, Phase IV (KMG-V): Genome sequencing to study the core and pangenomes of soil and plant-associated prokaryotes.</title>
        <authorList>
            <person name="Whitman W."/>
        </authorList>
    </citation>
    <scope>NUCLEOTIDE SEQUENCE [LARGE SCALE GENOMIC DNA]</scope>
    <source>
        <strain evidence="1 2">BR 10556</strain>
    </source>
</reference>
<dbReference type="AlphaFoldDB" id="A0A560IV85"/>
<proteinExistence type="predicted"/>
<protein>
    <submittedName>
        <fullName evidence="1">Uncharacterized protein</fullName>
    </submittedName>
</protein>
<dbReference type="EMBL" id="VITW01000004">
    <property type="protein sequence ID" value="TWB76717.1"/>
    <property type="molecule type" value="Genomic_DNA"/>
</dbReference>
<sequence length="67" mass="7812">MGWFDGLFGRTSAPTTPLLARFRRKSRAPTDPDLLRIAKDRKGHVSKRAVRDEYNRLLLEKYVHDKS</sequence>
<evidence type="ECO:0000313" key="2">
    <source>
        <dbReference type="Proteomes" id="UP000315914"/>
    </source>
</evidence>
<name>A0A560IV85_9BRAD</name>
<dbReference type="Proteomes" id="UP000315914">
    <property type="component" value="Unassembled WGS sequence"/>
</dbReference>